<gene>
    <name evidence="1" type="ORF">KI387_022298</name>
</gene>
<dbReference type="AlphaFoldDB" id="A0AA38L6U5"/>
<evidence type="ECO:0000313" key="2">
    <source>
        <dbReference type="Proteomes" id="UP000824469"/>
    </source>
</evidence>
<organism evidence="1 2">
    <name type="scientific">Taxus chinensis</name>
    <name type="common">Chinese yew</name>
    <name type="synonym">Taxus wallichiana var. chinensis</name>
    <dbReference type="NCBI Taxonomy" id="29808"/>
    <lineage>
        <taxon>Eukaryota</taxon>
        <taxon>Viridiplantae</taxon>
        <taxon>Streptophyta</taxon>
        <taxon>Embryophyta</taxon>
        <taxon>Tracheophyta</taxon>
        <taxon>Spermatophyta</taxon>
        <taxon>Pinopsida</taxon>
        <taxon>Pinidae</taxon>
        <taxon>Conifers II</taxon>
        <taxon>Cupressales</taxon>
        <taxon>Taxaceae</taxon>
        <taxon>Taxus</taxon>
    </lineage>
</organism>
<keyword evidence="2" id="KW-1185">Reference proteome</keyword>
<evidence type="ECO:0000313" key="1">
    <source>
        <dbReference type="EMBL" id="KAH9313671.1"/>
    </source>
</evidence>
<accession>A0AA38L6U5</accession>
<proteinExistence type="predicted"/>
<dbReference type="Proteomes" id="UP000824469">
    <property type="component" value="Unassembled WGS sequence"/>
</dbReference>
<feature type="non-terminal residue" evidence="1">
    <location>
        <position position="1"/>
    </location>
</feature>
<comment type="caution">
    <text evidence="1">The sequence shown here is derived from an EMBL/GenBank/DDBJ whole genome shotgun (WGS) entry which is preliminary data.</text>
</comment>
<dbReference type="EMBL" id="JAHRHJ020000005">
    <property type="protein sequence ID" value="KAH9313671.1"/>
    <property type="molecule type" value="Genomic_DNA"/>
</dbReference>
<name>A0AA38L6U5_TAXCH</name>
<protein>
    <submittedName>
        <fullName evidence="1">Uncharacterized protein</fullName>
    </submittedName>
</protein>
<sequence length="105" mass="11713">TLLGSSSTGKRMRGALPDIDPQLKVQSAEQKEKSGLKYFERTKRARVIYPLERDVKTTKVGNIPVMRGHGKEMEEPEVINSVPLDEVQKTLIATLAHEVAKSQVK</sequence>
<reference evidence="1 2" key="1">
    <citation type="journal article" date="2021" name="Nat. Plants">
        <title>The Taxus genome provides insights into paclitaxel biosynthesis.</title>
        <authorList>
            <person name="Xiong X."/>
            <person name="Gou J."/>
            <person name="Liao Q."/>
            <person name="Li Y."/>
            <person name="Zhou Q."/>
            <person name="Bi G."/>
            <person name="Li C."/>
            <person name="Du R."/>
            <person name="Wang X."/>
            <person name="Sun T."/>
            <person name="Guo L."/>
            <person name="Liang H."/>
            <person name="Lu P."/>
            <person name="Wu Y."/>
            <person name="Zhang Z."/>
            <person name="Ro D.K."/>
            <person name="Shang Y."/>
            <person name="Huang S."/>
            <person name="Yan J."/>
        </authorList>
    </citation>
    <scope>NUCLEOTIDE SEQUENCE [LARGE SCALE GENOMIC DNA]</scope>
    <source>
        <strain evidence="1">Ta-2019</strain>
    </source>
</reference>
<feature type="non-terminal residue" evidence="1">
    <location>
        <position position="105"/>
    </location>
</feature>